<organism evidence="2 3">
    <name type="scientific">Altererythrobacter lutimaris</name>
    <dbReference type="NCBI Taxonomy" id="2743979"/>
    <lineage>
        <taxon>Bacteria</taxon>
        <taxon>Pseudomonadati</taxon>
        <taxon>Pseudomonadota</taxon>
        <taxon>Alphaproteobacteria</taxon>
        <taxon>Sphingomonadales</taxon>
        <taxon>Erythrobacteraceae</taxon>
        <taxon>Altererythrobacter</taxon>
    </lineage>
</organism>
<proteinExistence type="predicted"/>
<evidence type="ECO:0000313" key="3">
    <source>
        <dbReference type="Proteomes" id="UP000546031"/>
    </source>
</evidence>
<keyword evidence="1" id="KW-0812">Transmembrane</keyword>
<dbReference type="Proteomes" id="UP000546031">
    <property type="component" value="Unassembled WGS sequence"/>
</dbReference>
<protein>
    <submittedName>
        <fullName evidence="2">Uncharacterized protein</fullName>
    </submittedName>
</protein>
<comment type="caution">
    <text evidence="2">The sequence shown here is derived from an EMBL/GenBank/DDBJ whole genome shotgun (WGS) entry which is preliminary data.</text>
</comment>
<name>A0A850HCL8_9SPHN</name>
<keyword evidence="1" id="KW-1133">Transmembrane helix</keyword>
<dbReference type="EMBL" id="JABWTA010000001">
    <property type="protein sequence ID" value="NVE94388.1"/>
    <property type="molecule type" value="Genomic_DNA"/>
</dbReference>
<gene>
    <name evidence="2" type="ORF">HUO12_05685</name>
</gene>
<evidence type="ECO:0000256" key="1">
    <source>
        <dbReference type="SAM" id="Phobius"/>
    </source>
</evidence>
<dbReference type="RefSeq" id="WP_176272670.1">
    <property type="nucleotide sequence ID" value="NZ_JABWTA010000001.1"/>
</dbReference>
<keyword evidence="3" id="KW-1185">Reference proteome</keyword>
<keyword evidence="1" id="KW-0472">Membrane</keyword>
<feature type="transmembrane region" description="Helical" evidence="1">
    <location>
        <begin position="44"/>
        <end position="62"/>
    </location>
</feature>
<evidence type="ECO:0000313" key="2">
    <source>
        <dbReference type="EMBL" id="NVE94388.1"/>
    </source>
</evidence>
<accession>A0A850HCL8</accession>
<sequence>MRRTLVLTDEQSRHPFRSTLPAHVRSDEYANPAESLWRLTQQDVRGFASTYLAVFAAVLVFIA</sequence>
<reference evidence="2 3" key="1">
    <citation type="submission" date="2020-06" db="EMBL/GenBank/DDBJ databases">
        <title>Altererythrobacter lutimaris sp. nov., a marine bacterium isolated from a tidal flat.</title>
        <authorList>
            <person name="Kim D."/>
            <person name="Yoo Y."/>
            <person name="Kim J.-J."/>
        </authorList>
    </citation>
    <scope>NUCLEOTIDE SEQUENCE [LARGE SCALE GENOMIC DNA]</scope>
    <source>
        <strain evidence="2 3">JGD-16</strain>
    </source>
</reference>
<dbReference type="AlphaFoldDB" id="A0A850HCL8"/>